<dbReference type="EMBL" id="CAJVPM010019051">
    <property type="protein sequence ID" value="CAG8627924.1"/>
    <property type="molecule type" value="Genomic_DNA"/>
</dbReference>
<protein>
    <submittedName>
        <fullName evidence="1">8654_t:CDS:1</fullName>
    </submittedName>
</protein>
<keyword evidence="2" id="KW-1185">Reference proteome</keyword>
<comment type="caution">
    <text evidence="1">The sequence shown here is derived from an EMBL/GenBank/DDBJ whole genome shotgun (WGS) entry which is preliminary data.</text>
</comment>
<organism evidence="1 2">
    <name type="scientific">Scutellospora calospora</name>
    <dbReference type="NCBI Taxonomy" id="85575"/>
    <lineage>
        <taxon>Eukaryota</taxon>
        <taxon>Fungi</taxon>
        <taxon>Fungi incertae sedis</taxon>
        <taxon>Mucoromycota</taxon>
        <taxon>Glomeromycotina</taxon>
        <taxon>Glomeromycetes</taxon>
        <taxon>Diversisporales</taxon>
        <taxon>Gigasporaceae</taxon>
        <taxon>Scutellospora</taxon>
    </lineage>
</organism>
<feature type="non-terminal residue" evidence="1">
    <location>
        <position position="1"/>
    </location>
</feature>
<feature type="non-terminal residue" evidence="1">
    <location>
        <position position="93"/>
    </location>
</feature>
<evidence type="ECO:0000313" key="2">
    <source>
        <dbReference type="Proteomes" id="UP000789860"/>
    </source>
</evidence>
<evidence type="ECO:0000313" key="1">
    <source>
        <dbReference type="EMBL" id="CAG8627924.1"/>
    </source>
</evidence>
<proteinExistence type="predicted"/>
<dbReference type="Proteomes" id="UP000789860">
    <property type="component" value="Unassembled WGS sequence"/>
</dbReference>
<accession>A0ACA9N2L1</accession>
<sequence length="93" mass="10830">MNNKNKTHEYFKRNPEDWGILEFLNECELESFDLKIDSYTKCLESIVESEQGDRSERAQLLLDKYKKESKILCWNVDGNADPALDPLGTDELT</sequence>
<name>A0ACA9N2L1_9GLOM</name>
<reference evidence="1" key="1">
    <citation type="submission" date="2021-06" db="EMBL/GenBank/DDBJ databases">
        <authorList>
            <person name="Kallberg Y."/>
            <person name="Tangrot J."/>
            <person name="Rosling A."/>
        </authorList>
    </citation>
    <scope>NUCLEOTIDE SEQUENCE</scope>
    <source>
        <strain evidence="1">AU212A</strain>
    </source>
</reference>
<gene>
    <name evidence="1" type="ORF">SCALOS_LOCUS7867</name>
</gene>